<protein>
    <submittedName>
        <fullName evidence="8">Alcohol dehydrogenase protein</fullName>
    </submittedName>
</protein>
<reference evidence="8 9" key="1">
    <citation type="journal article" date="2024" name="J. Plant Pathol.">
        <title>Sequence and assembly of the genome of Seiridium unicorne, isolate CBS 538.82, causal agent of cypress canker disease.</title>
        <authorList>
            <person name="Scali E."/>
            <person name="Rocca G.D."/>
            <person name="Danti R."/>
            <person name="Garbelotto M."/>
            <person name="Barberini S."/>
            <person name="Baroncelli R."/>
            <person name="Emiliani G."/>
        </authorList>
    </citation>
    <scope>NUCLEOTIDE SEQUENCE [LARGE SCALE GENOMIC DNA]</scope>
    <source>
        <strain evidence="8 9">BM-138-508</strain>
    </source>
</reference>
<dbReference type="InterPro" id="IPR047109">
    <property type="entry name" value="CAD-like"/>
</dbReference>
<organism evidence="8 9">
    <name type="scientific">Seiridium unicorne</name>
    <dbReference type="NCBI Taxonomy" id="138068"/>
    <lineage>
        <taxon>Eukaryota</taxon>
        <taxon>Fungi</taxon>
        <taxon>Dikarya</taxon>
        <taxon>Ascomycota</taxon>
        <taxon>Pezizomycotina</taxon>
        <taxon>Sordariomycetes</taxon>
        <taxon>Xylariomycetidae</taxon>
        <taxon>Amphisphaeriales</taxon>
        <taxon>Sporocadaceae</taxon>
        <taxon>Seiridium</taxon>
    </lineage>
</organism>
<dbReference type="SUPFAM" id="SSF51735">
    <property type="entry name" value="NAD(P)-binding Rossmann-fold domains"/>
    <property type="match status" value="1"/>
</dbReference>
<accession>A0ABR2V6A9</accession>
<evidence type="ECO:0000256" key="4">
    <source>
        <dbReference type="ARBA" id="ARBA00023002"/>
    </source>
</evidence>
<gene>
    <name evidence="8" type="ORF">SUNI508_04804</name>
</gene>
<sequence length="350" mass="37231">MVSFTVFKGQESGIAKKSQTTKPDQLTGDNVLIQITASGVCGTEKKGADMVLGHEGVGIVAAVGPEARYIKAGDRVGWGYEVNSCGHCIDCLEGAEPYCAKREIYGTANADQGSFASHAIWSESFLHAIPEGISDEAAAPLVRPHRDLGALQRSVATPTDNVLQQCGGATTYTALHGVKPSDTVGIIGVGGLGHLAIQFAAKMGCRVVVLSGSDSKRDEALKLGAHEFIATRGVKELKVSTPINRLLVTTAAQPNWEQVLPIMATRSTIYPLSVSFEPLKIPNMPVILQGIAVQGSLVAPRSLHRQMLEFAALHKIAPIVEKFPMSEEGIKAAFDKLEEGDVHFRAVLVN</sequence>
<evidence type="ECO:0000259" key="7">
    <source>
        <dbReference type="Pfam" id="PF08240"/>
    </source>
</evidence>
<dbReference type="InterPro" id="IPR002328">
    <property type="entry name" value="ADH_Zn_CS"/>
</dbReference>
<dbReference type="Proteomes" id="UP001408356">
    <property type="component" value="Unassembled WGS sequence"/>
</dbReference>
<keyword evidence="2 5" id="KW-0479">Metal-binding</keyword>
<dbReference type="Pfam" id="PF08240">
    <property type="entry name" value="ADH_N"/>
    <property type="match status" value="1"/>
</dbReference>
<dbReference type="InterPro" id="IPR036291">
    <property type="entry name" value="NAD(P)-bd_dom_sf"/>
</dbReference>
<keyword evidence="3 5" id="KW-0862">Zinc</keyword>
<evidence type="ECO:0000259" key="6">
    <source>
        <dbReference type="Pfam" id="PF00107"/>
    </source>
</evidence>
<proteinExistence type="inferred from homology"/>
<keyword evidence="9" id="KW-1185">Reference proteome</keyword>
<dbReference type="Gene3D" id="3.40.50.720">
    <property type="entry name" value="NAD(P)-binding Rossmann-like Domain"/>
    <property type="match status" value="1"/>
</dbReference>
<evidence type="ECO:0000256" key="5">
    <source>
        <dbReference type="RuleBase" id="RU361277"/>
    </source>
</evidence>
<dbReference type="InterPro" id="IPR013154">
    <property type="entry name" value="ADH-like_N"/>
</dbReference>
<feature type="domain" description="Alcohol dehydrogenase-like N-terminal" evidence="7">
    <location>
        <begin position="29"/>
        <end position="131"/>
    </location>
</feature>
<evidence type="ECO:0000256" key="2">
    <source>
        <dbReference type="ARBA" id="ARBA00022723"/>
    </source>
</evidence>
<dbReference type="Pfam" id="PF00107">
    <property type="entry name" value="ADH_zinc_N"/>
    <property type="match status" value="1"/>
</dbReference>
<dbReference type="CDD" id="cd05283">
    <property type="entry name" value="CAD1"/>
    <property type="match status" value="1"/>
</dbReference>
<dbReference type="PROSITE" id="PS00059">
    <property type="entry name" value="ADH_ZINC"/>
    <property type="match status" value="1"/>
</dbReference>
<feature type="domain" description="Alcohol dehydrogenase-like C-terminal" evidence="6">
    <location>
        <begin position="191"/>
        <end position="311"/>
    </location>
</feature>
<dbReference type="EMBL" id="JARVKF010000113">
    <property type="protein sequence ID" value="KAK9422448.1"/>
    <property type="molecule type" value="Genomic_DNA"/>
</dbReference>
<dbReference type="InterPro" id="IPR011032">
    <property type="entry name" value="GroES-like_sf"/>
</dbReference>
<comment type="cofactor">
    <cofactor evidence="1 5">
        <name>Zn(2+)</name>
        <dbReference type="ChEBI" id="CHEBI:29105"/>
    </cofactor>
</comment>
<evidence type="ECO:0000256" key="3">
    <source>
        <dbReference type="ARBA" id="ARBA00022833"/>
    </source>
</evidence>
<dbReference type="Gene3D" id="3.90.180.10">
    <property type="entry name" value="Medium-chain alcohol dehydrogenases, catalytic domain"/>
    <property type="match status" value="2"/>
</dbReference>
<comment type="similarity">
    <text evidence="5">Belongs to the zinc-containing alcohol dehydrogenase family.</text>
</comment>
<dbReference type="InterPro" id="IPR013149">
    <property type="entry name" value="ADH-like_C"/>
</dbReference>
<dbReference type="SUPFAM" id="SSF50129">
    <property type="entry name" value="GroES-like"/>
    <property type="match status" value="1"/>
</dbReference>
<comment type="caution">
    <text evidence="8">The sequence shown here is derived from an EMBL/GenBank/DDBJ whole genome shotgun (WGS) entry which is preliminary data.</text>
</comment>
<evidence type="ECO:0000313" key="8">
    <source>
        <dbReference type="EMBL" id="KAK9422448.1"/>
    </source>
</evidence>
<keyword evidence="4" id="KW-0560">Oxidoreductase</keyword>
<evidence type="ECO:0000256" key="1">
    <source>
        <dbReference type="ARBA" id="ARBA00001947"/>
    </source>
</evidence>
<dbReference type="PANTHER" id="PTHR42683">
    <property type="entry name" value="ALDEHYDE REDUCTASE"/>
    <property type="match status" value="1"/>
</dbReference>
<name>A0ABR2V6A9_9PEZI</name>
<evidence type="ECO:0000313" key="9">
    <source>
        <dbReference type="Proteomes" id="UP001408356"/>
    </source>
</evidence>